<dbReference type="Pfam" id="PF00440">
    <property type="entry name" value="TetR_N"/>
    <property type="match status" value="1"/>
</dbReference>
<accession>A0A2W0CBX6</accession>
<dbReference type="InterPro" id="IPR001647">
    <property type="entry name" value="HTH_TetR"/>
</dbReference>
<dbReference type="OrthoDB" id="9812993at2"/>
<reference evidence="4 5" key="1">
    <citation type="submission" date="2018-01" db="EMBL/GenBank/DDBJ databases">
        <title>Genome sequence of the PGP bacterium Paenibacillus illinoisensis E3.</title>
        <authorList>
            <person name="Rolli E."/>
            <person name="Marasco R."/>
            <person name="Bessem C."/>
            <person name="Michoud G."/>
            <person name="Gaiarsa S."/>
            <person name="Borin S."/>
            <person name="Daffonchio D."/>
        </authorList>
    </citation>
    <scope>NUCLEOTIDE SEQUENCE [LARGE SCALE GENOMIC DNA]</scope>
    <source>
        <strain evidence="4 5">E3</strain>
    </source>
</reference>
<sequence>MNPIHEMNEKKKLIITTALKLFSAKGSAATSMQEIAELCGMSKGSLYLIFKSKEELEASTMEYCIYTLLDEMSQIEHEAGLTSRERLHKQIETLLIHVSELKEFLRVQLRSMMMDDEQQHPGRKCDPHHRDMEIRTLHWFKDKLEDLYGPEIEPYTVDLILLTHGLFLSYVKIWFTEMPSLTVSKMATNLLQTMDYAAYGLLDQRPEPLISLENWPAWTSESKTDSTMMRHPIHIIKQMQDIVTTDLSAGQSRNDALETIAILKQEMMEFTPRRAIILGMMHNLENIPAIESLHSELQHILDAMYSRFIQADSSNK</sequence>
<feature type="DNA-binding region" description="H-T-H motif" evidence="2">
    <location>
        <begin position="31"/>
        <end position="50"/>
    </location>
</feature>
<dbReference type="EC" id="6.3.2.1" evidence="4"/>
<dbReference type="PANTHER" id="PTHR43479">
    <property type="entry name" value="ACREF/ENVCD OPERON REPRESSOR-RELATED"/>
    <property type="match status" value="1"/>
</dbReference>
<dbReference type="PRINTS" id="PR00455">
    <property type="entry name" value="HTHTETR"/>
</dbReference>
<dbReference type="InterPro" id="IPR050624">
    <property type="entry name" value="HTH-type_Tx_Regulator"/>
</dbReference>
<feature type="domain" description="HTH tetR-type" evidence="3">
    <location>
        <begin position="8"/>
        <end position="68"/>
    </location>
</feature>
<evidence type="ECO:0000259" key="3">
    <source>
        <dbReference type="PROSITE" id="PS50977"/>
    </source>
</evidence>
<gene>
    <name evidence="4" type="ORF">PIL02S_02448</name>
</gene>
<dbReference type="GO" id="GO:0004592">
    <property type="term" value="F:pantoate-beta-alanine ligase activity"/>
    <property type="evidence" value="ECO:0007669"/>
    <property type="project" value="UniProtKB-EC"/>
</dbReference>
<evidence type="ECO:0000256" key="1">
    <source>
        <dbReference type="ARBA" id="ARBA00023125"/>
    </source>
</evidence>
<keyword evidence="1 2" id="KW-0238">DNA-binding</keyword>
<dbReference type="EMBL" id="PRLG01000018">
    <property type="protein sequence ID" value="PYY29494.1"/>
    <property type="molecule type" value="Genomic_DNA"/>
</dbReference>
<dbReference type="PROSITE" id="PS50977">
    <property type="entry name" value="HTH_TETR_2"/>
    <property type="match status" value="1"/>
</dbReference>
<protein>
    <submittedName>
        <fullName evidence="4">TetR family transcriptional regulator</fullName>
        <ecNumber evidence="4">6.3.2.1</ecNumber>
    </submittedName>
</protein>
<keyword evidence="4" id="KW-0436">Ligase</keyword>
<dbReference type="SUPFAM" id="SSF46689">
    <property type="entry name" value="Homeodomain-like"/>
    <property type="match status" value="1"/>
</dbReference>
<organism evidence="4 5">
    <name type="scientific">Paenibacillus illinoisensis</name>
    <dbReference type="NCBI Taxonomy" id="59845"/>
    <lineage>
        <taxon>Bacteria</taxon>
        <taxon>Bacillati</taxon>
        <taxon>Bacillota</taxon>
        <taxon>Bacilli</taxon>
        <taxon>Bacillales</taxon>
        <taxon>Paenibacillaceae</taxon>
        <taxon>Paenibacillus</taxon>
    </lineage>
</organism>
<dbReference type="PANTHER" id="PTHR43479:SF22">
    <property type="entry name" value="TRANSCRIPTIONAL REGULATOR, TETR FAMILY"/>
    <property type="match status" value="1"/>
</dbReference>
<dbReference type="GO" id="GO:0003677">
    <property type="term" value="F:DNA binding"/>
    <property type="evidence" value="ECO:0007669"/>
    <property type="project" value="UniProtKB-UniRule"/>
</dbReference>
<name>A0A2W0CBX6_9BACL</name>
<dbReference type="Proteomes" id="UP000247459">
    <property type="component" value="Unassembled WGS sequence"/>
</dbReference>
<evidence type="ECO:0000256" key="2">
    <source>
        <dbReference type="PROSITE-ProRule" id="PRU00335"/>
    </source>
</evidence>
<dbReference type="InterPro" id="IPR009057">
    <property type="entry name" value="Homeodomain-like_sf"/>
</dbReference>
<comment type="caution">
    <text evidence="4">The sequence shown here is derived from an EMBL/GenBank/DDBJ whole genome shotgun (WGS) entry which is preliminary data.</text>
</comment>
<dbReference type="AlphaFoldDB" id="A0A2W0CBX6"/>
<evidence type="ECO:0000313" key="5">
    <source>
        <dbReference type="Proteomes" id="UP000247459"/>
    </source>
</evidence>
<proteinExistence type="predicted"/>
<evidence type="ECO:0000313" key="4">
    <source>
        <dbReference type="EMBL" id="PYY29494.1"/>
    </source>
</evidence>
<dbReference type="Gene3D" id="1.10.357.10">
    <property type="entry name" value="Tetracycline Repressor, domain 2"/>
    <property type="match status" value="1"/>
</dbReference>